<evidence type="ECO:0000313" key="2">
    <source>
        <dbReference type="Proteomes" id="UP000007266"/>
    </source>
</evidence>
<dbReference type="EMBL" id="KQ971357">
    <property type="protein sequence ID" value="KYB26011.1"/>
    <property type="molecule type" value="Genomic_DNA"/>
</dbReference>
<protein>
    <submittedName>
        <fullName evidence="1">Uncharacterized protein</fullName>
    </submittedName>
</protein>
<keyword evidence="2" id="KW-1185">Reference proteome</keyword>
<accession>A0A139WDU6</accession>
<reference evidence="1 2" key="1">
    <citation type="journal article" date="2008" name="Nature">
        <title>The genome of the model beetle and pest Tribolium castaneum.</title>
        <authorList>
            <consortium name="Tribolium Genome Sequencing Consortium"/>
            <person name="Richards S."/>
            <person name="Gibbs R.A."/>
            <person name="Weinstock G.M."/>
            <person name="Brown S.J."/>
            <person name="Denell R."/>
            <person name="Beeman R.W."/>
            <person name="Gibbs R."/>
            <person name="Beeman R.W."/>
            <person name="Brown S.J."/>
            <person name="Bucher G."/>
            <person name="Friedrich M."/>
            <person name="Grimmelikhuijzen C.J."/>
            <person name="Klingler M."/>
            <person name="Lorenzen M."/>
            <person name="Richards S."/>
            <person name="Roth S."/>
            <person name="Schroder R."/>
            <person name="Tautz D."/>
            <person name="Zdobnov E.M."/>
            <person name="Muzny D."/>
            <person name="Gibbs R.A."/>
            <person name="Weinstock G.M."/>
            <person name="Attaway T."/>
            <person name="Bell S."/>
            <person name="Buhay C.J."/>
            <person name="Chandrabose M.N."/>
            <person name="Chavez D."/>
            <person name="Clerk-Blankenburg K.P."/>
            <person name="Cree A."/>
            <person name="Dao M."/>
            <person name="Davis C."/>
            <person name="Chacko J."/>
            <person name="Dinh H."/>
            <person name="Dugan-Rocha S."/>
            <person name="Fowler G."/>
            <person name="Garner T.T."/>
            <person name="Garnes J."/>
            <person name="Gnirke A."/>
            <person name="Hawes A."/>
            <person name="Hernandez J."/>
            <person name="Hines S."/>
            <person name="Holder M."/>
            <person name="Hume J."/>
            <person name="Jhangiani S.N."/>
            <person name="Joshi V."/>
            <person name="Khan Z.M."/>
            <person name="Jackson L."/>
            <person name="Kovar C."/>
            <person name="Kowis A."/>
            <person name="Lee S."/>
            <person name="Lewis L.R."/>
            <person name="Margolis J."/>
            <person name="Morgan M."/>
            <person name="Nazareth L.V."/>
            <person name="Nguyen N."/>
            <person name="Okwuonu G."/>
            <person name="Parker D."/>
            <person name="Richards S."/>
            <person name="Ruiz S.J."/>
            <person name="Santibanez J."/>
            <person name="Savard J."/>
            <person name="Scherer S.E."/>
            <person name="Schneider B."/>
            <person name="Sodergren E."/>
            <person name="Tautz D."/>
            <person name="Vattahil S."/>
            <person name="Villasana D."/>
            <person name="White C.S."/>
            <person name="Wright R."/>
            <person name="Park Y."/>
            <person name="Beeman R.W."/>
            <person name="Lord J."/>
            <person name="Oppert B."/>
            <person name="Lorenzen M."/>
            <person name="Brown S."/>
            <person name="Wang L."/>
            <person name="Savard J."/>
            <person name="Tautz D."/>
            <person name="Richards S."/>
            <person name="Weinstock G."/>
            <person name="Gibbs R.A."/>
            <person name="Liu Y."/>
            <person name="Worley K."/>
            <person name="Weinstock G."/>
            <person name="Elsik C.G."/>
            <person name="Reese J.T."/>
            <person name="Elhaik E."/>
            <person name="Landan G."/>
            <person name="Graur D."/>
            <person name="Arensburger P."/>
            <person name="Atkinson P."/>
            <person name="Beeman R.W."/>
            <person name="Beidler J."/>
            <person name="Brown S.J."/>
            <person name="Demuth J.P."/>
            <person name="Drury D.W."/>
            <person name="Du Y.Z."/>
            <person name="Fujiwara H."/>
            <person name="Lorenzen M."/>
            <person name="Maselli V."/>
            <person name="Osanai M."/>
            <person name="Park Y."/>
            <person name="Robertson H.M."/>
            <person name="Tu Z."/>
            <person name="Wang J.J."/>
            <person name="Wang S."/>
            <person name="Richards S."/>
            <person name="Song H."/>
            <person name="Zhang L."/>
            <person name="Sodergren E."/>
            <person name="Werner D."/>
            <person name="Stanke M."/>
            <person name="Morgenstern B."/>
            <person name="Solovyev V."/>
            <person name="Kosarev P."/>
            <person name="Brown G."/>
            <person name="Chen H.C."/>
            <person name="Ermolaeva O."/>
            <person name="Hlavina W."/>
            <person name="Kapustin Y."/>
            <person name="Kiryutin B."/>
            <person name="Kitts P."/>
            <person name="Maglott D."/>
            <person name="Pruitt K."/>
            <person name="Sapojnikov V."/>
            <person name="Souvorov A."/>
            <person name="Mackey A.J."/>
            <person name="Waterhouse R.M."/>
            <person name="Wyder S."/>
            <person name="Zdobnov E.M."/>
            <person name="Zdobnov E.M."/>
            <person name="Wyder S."/>
            <person name="Kriventseva E.V."/>
            <person name="Kadowaki T."/>
            <person name="Bork P."/>
            <person name="Aranda M."/>
            <person name="Bao R."/>
            <person name="Beermann A."/>
            <person name="Berns N."/>
            <person name="Bolognesi R."/>
            <person name="Bonneton F."/>
            <person name="Bopp D."/>
            <person name="Brown S.J."/>
            <person name="Bucher G."/>
            <person name="Butts T."/>
            <person name="Chaumot A."/>
            <person name="Denell R.E."/>
            <person name="Ferrier D.E."/>
            <person name="Friedrich M."/>
            <person name="Gordon C.M."/>
            <person name="Jindra M."/>
            <person name="Klingler M."/>
            <person name="Lan Q."/>
            <person name="Lattorff H.M."/>
            <person name="Laudet V."/>
            <person name="von Levetsow C."/>
            <person name="Liu Z."/>
            <person name="Lutz R."/>
            <person name="Lynch J.A."/>
            <person name="da Fonseca R.N."/>
            <person name="Posnien N."/>
            <person name="Reuter R."/>
            <person name="Roth S."/>
            <person name="Savard J."/>
            <person name="Schinko J.B."/>
            <person name="Schmitt C."/>
            <person name="Schoppmeier M."/>
            <person name="Schroder R."/>
            <person name="Shippy T.D."/>
            <person name="Simonnet F."/>
            <person name="Marques-Souza H."/>
            <person name="Tautz D."/>
            <person name="Tomoyasu Y."/>
            <person name="Trauner J."/>
            <person name="Van der Zee M."/>
            <person name="Vervoort M."/>
            <person name="Wittkopp N."/>
            <person name="Wimmer E.A."/>
            <person name="Yang X."/>
            <person name="Jones A.K."/>
            <person name="Sattelle D.B."/>
            <person name="Ebert P.R."/>
            <person name="Nelson D."/>
            <person name="Scott J.G."/>
            <person name="Beeman R.W."/>
            <person name="Muthukrishnan S."/>
            <person name="Kramer K.J."/>
            <person name="Arakane Y."/>
            <person name="Beeman R.W."/>
            <person name="Zhu Q."/>
            <person name="Hogenkamp D."/>
            <person name="Dixit R."/>
            <person name="Oppert B."/>
            <person name="Jiang H."/>
            <person name="Zou Z."/>
            <person name="Marshall J."/>
            <person name="Elpidina E."/>
            <person name="Vinokurov K."/>
            <person name="Oppert C."/>
            <person name="Zou Z."/>
            <person name="Evans J."/>
            <person name="Lu Z."/>
            <person name="Zhao P."/>
            <person name="Sumathipala N."/>
            <person name="Altincicek B."/>
            <person name="Vilcinskas A."/>
            <person name="Williams M."/>
            <person name="Hultmark D."/>
            <person name="Hetru C."/>
            <person name="Jiang H."/>
            <person name="Grimmelikhuijzen C.J."/>
            <person name="Hauser F."/>
            <person name="Cazzamali G."/>
            <person name="Williamson M."/>
            <person name="Park Y."/>
            <person name="Li B."/>
            <person name="Tanaka Y."/>
            <person name="Predel R."/>
            <person name="Neupert S."/>
            <person name="Schachtner J."/>
            <person name="Verleyen P."/>
            <person name="Raible F."/>
            <person name="Bork P."/>
            <person name="Friedrich M."/>
            <person name="Walden K.K."/>
            <person name="Robertson H.M."/>
            <person name="Angeli S."/>
            <person name="Foret S."/>
            <person name="Bucher G."/>
            <person name="Schuetz S."/>
            <person name="Maleszka R."/>
            <person name="Wimmer E.A."/>
            <person name="Beeman R.W."/>
            <person name="Lorenzen M."/>
            <person name="Tomoyasu Y."/>
            <person name="Miller S.C."/>
            <person name="Grossmann D."/>
            <person name="Bucher G."/>
        </authorList>
    </citation>
    <scope>NUCLEOTIDE SEQUENCE [LARGE SCALE GENOMIC DNA]</scope>
    <source>
        <strain evidence="1 2">Georgia GA2</strain>
    </source>
</reference>
<dbReference type="InParanoid" id="A0A139WDU6"/>
<reference evidence="1 2" key="2">
    <citation type="journal article" date="2010" name="Nucleic Acids Res.">
        <title>BeetleBase in 2010: revisions to provide comprehensive genomic information for Tribolium castaneum.</title>
        <authorList>
            <person name="Kim H.S."/>
            <person name="Murphy T."/>
            <person name="Xia J."/>
            <person name="Caragea D."/>
            <person name="Park Y."/>
            <person name="Beeman R.W."/>
            <person name="Lorenzen M.D."/>
            <person name="Butcher S."/>
            <person name="Manak J.R."/>
            <person name="Brown S.J."/>
        </authorList>
    </citation>
    <scope>GENOME REANNOTATION</scope>
    <source>
        <strain evidence="1 2">Georgia GA2</strain>
    </source>
</reference>
<name>A0A139WDU6_TRICA</name>
<evidence type="ECO:0000313" key="1">
    <source>
        <dbReference type="EMBL" id="KYB26011.1"/>
    </source>
</evidence>
<dbReference type="AlphaFoldDB" id="A0A139WDU6"/>
<gene>
    <name evidence="1" type="primary">AUGUSTUS-3.0.2_33916</name>
    <name evidence="1" type="ORF">TcasGA2_TC033916</name>
</gene>
<sequence length="64" mass="7538">MRRRWNSDEPIDFNIDNNVINQEMVPIDDEQLQLGDYDSANSKQTKRKHLSDDAKSLVNTLYKN</sequence>
<organism evidence="1 2">
    <name type="scientific">Tribolium castaneum</name>
    <name type="common">Red flour beetle</name>
    <dbReference type="NCBI Taxonomy" id="7070"/>
    <lineage>
        <taxon>Eukaryota</taxon>
        <taxon>Metazoa</taxon>
        <taxon>Ecdysozoa</taxon>
        <taxon>Arthropoda</taxon>
        <taxon>Hexapoda</taxon>
        <taxon>Insecta</taxon>
        <taxon>Pterygota</taxon>
        <taxon>Neoptera</taxon>
        <taxon>Endopterygota</taxon>
        <taxon>Coleoptera</taxon>
        <taxon>Polyphaga</taxon>
        <taxon>Cucujiformia</taxon>
        <taxon>Tenebrionidae</taxon>
        <taxon>Tenebrionidae incertae sedis</taxon>
        <taxon>Tribolium</taxon>
    </lineage>
</organism>
<dbReference type="Proteomes" id="UP000007266">
    <property type="component" value="Linkage group 8"/>
</dbReference>
<proteinExistence type="predicted"/>